<evidence type="ECO:0000313" key="2">
    <source>
        <dbReference type="Proteomes" id="UP000233399"/>
    </source>
</evidence>
<evidence type="ECO:0000313" key="1">
    <source>
        <dbReference type="EMBL" id="PKI24532.1"/>
    </source>
</evidence>
<comment type="caution">
    <text evidence="1">The sequence shown here is derived from an EMBL/GenBank/DDBJ whole genome shotgun (WGS) entry which is preliminary data.</text>
</comment>
<dbReference type="AlphaFoldDB" id="A0A2N1IUX6"/>
<dbReference type="EMBL" id="PJCG01000011">
    <property type="protein sequence ID" value="PKI24532.1"/>
    <property type="molecule type" value="Genomic_DNA"/>
</dbReference>
<proteinExistence type="predicted"/>
<sequence>MSSEVRLYFESVLQEELRGVASKFGGVVASKNKLKFKYNKKNVAELFLDYLARVDSYVLAGIVFGGELFEYASKFTPPYKSNLLSDGCFSFISSGEQSKRFSGEFGGAIRTPAPVLAGEVCTHIRLVLEEFYVPQMLAAIVPTDRTISDVVLSPGDYSYPAVLIHCAAKLGGLAGNEVKIKEAMSSKKIVKCKAYDVPLLGGLL</sequence>
<gene>
    <name evidence="1" type="ORF">CXB65_09870</name>
</gene>
<dbReference type="RefSeq" id="WP_101196248.1">
    <property type="nucleotide sequence ID" value="NZ_PJCG01000011.1"/>
</dbReference>
<reference evidence="1 2" key="1">
    <citation type="submission" date="2017-12" db="EMBL/GenBank/DDBJ databases">
        <title>Isolation and characterization of an aerobic denitrifying Pseudomonas monteilii CY06 from aquaculture ponds.</title>
        <authorList>
            <person name="Ma Q."/>
            <person name="Cai Y."/>
            <person name="He Z."/>
        </authorList>
    </citation>
    <scope>NUCLEOTIDE SEQUENCE [LARGE SCALE GENOMIC DNA]</scope>
    <source>
        <strain evidence="1 2">CY06</strain>
    </source>
</reference>
<accession>A0A2N1IUX6</accession>
<organism evidence="1 2">
    <name type="scientific">Pseudomonas monteilii</name>
    <dbReference type="NCBI Taxonomy" id="76759"/>
    <lineage>
        <taxon>Bacteria</taxon>
        <taxon>Pseudomonadati</taxon>
        <taxon>Pseudomonadota</taxon>
        <taxon>Gammaproteobacteria</taxon>
        <taxon>Pseudomonadales</taxon>
        <taxon>Pseudomonadaceae</taxon>
        <taxon>Pseudomonas</taxon>
    </lineage>
</organism>
<protein>
    <submittedName>
        <fullName evidence="1">Uncharacterized protein</fullName>
    </submittedName>
</protein>
<dbReference type="Proteomes" id="UP000233399">
    <property type="component" value="Unassembled WGS sequence"/>
</dbReference>
<name>A0A2N1IUX6_9PSED</name>